<evidence type="ECO:0000313" key="2">
    <source>
        <dbReference type="Proteomes" id="UP000640583"/>
    </source>
</evidence>
<dbReference type="Proteomes" id="UP000640583">
    <property type="component" value="Unassembled WGS sequence"/>
</dbReference>
<reference evidence="1" key="1">
    <citation type="submission" date="2020-10" db="EMBL/GenBank/DDBJ databases">
        <title>Paenihalocynthiibacter styelae gen. nov., sp. nov., isolated from stalked sea squirt Styela clava.</title>
        <authorList>
            <person name="Kim Y.-O."/>
            <person name="Yoon J.-H."/>
        </authorList>
    </citation>
    <scope>NUCLEOTIDE SEQUENCE</scope>
    <source>
        <strain evidence="1">MYP1-1</strain>
    </source>
</reference>
<name>A0A8J7INB1_9RHOB</name>
<organism evidence="1 2">
    <name type="scientific">Halocynthiibacter styelae</name>
    <dbReference type="NCBI Taxonomy" id="2761955"/>
    <lineage>
        <taxon>Bacteria</taxon>
        <taxon>Pseudomonadati</taxon>
        <taxon>Pseudomonadota</taxon>
        <taxon>Alphaproteobacteria</taxon>
        <taxon>Rhodobacterales</taxon>
        <taxon>Paracoccaceae</taxon>
        <taxon>Halocynthiibacter</taxon>
    </lineage>
</organism>
<sequence length="126" mass="14085">MRNKISNESLTVLENLATNREVEGLTGSSYRRMALEVLLQLEDMPDVTSGDDEKSYSIGKIRETYPNAYASWSDEDDAKLIDLHEKGVKESEIATEMGRQINAIRNRVLKIKGRRARWGGAAAKAA</sequence>
<evidence type="ECO:0000313" key="1">
    <source>
        <dbReference type="EMBL" id="MBI1492036.1"/>
    </source>
</evidence>
<comment type="caution">
    <text evidence="1">The sequence shown here is derived from an EMBL/GenBank/DDBJ whole genome shotgun (WGS) entry which is preliminary data.</text>
</comment>
<dbReference type="AlphaFoldDB" id="A0A8J7INB1"/>
<protein>
    <submittedName>
        <fullName evidence="1">Uncharacterized protein</fullName>
    </submittedName>
</protein>
<gene>
    <name evidence="1" type="ORF">H1D41_00125</name>
</gene>
<dbReference type="EMBL" id="JADCKQ010000001">
    <property type="protein sequence ID" value="MBI1492036.1"/>
    <property type="molecule type" value="Genomic_DNA"/>
</dbReference>
<keyword evidence="2" id="KW-1185">Reference proteome</keyword>
<dbReference type="InterPro" id="IPR001005">
    <property type="entry name" value="SANT/Myb"/>
</dbReference>
<dbReference type="RefSeq" id="WP_228847007.1">
    <property type="nucleotide sequence ID" value="NZ_JADCKQ010000001.1"/>
</dbReference>
<dbReference type="CDD" id="cd00167">
    <property type="entry name" value="SANT"/>
    <property type="match status" value="1"/>
</dbReference>
<proteinExistence type="predicted"/>
<accession>A0A8J7INB1</accession>